<proteinExistence type="predicted"/>
<evidence type="ECO:0000256" key="2">
    <source>
        <dbReference type="SAM" id="Phobius"/>
    </source>
</evidence>
<reference evidence="3 4" key="1">
    <citation type="submission" date="2019-07" db="EMBL/GenBank/DDBJ databases">
        <title>Genomes of Cafeteria roenbergensis.</title>
        <authorList>
            <person name="Fischer M.G."/>
            <person name="Hackl T."/>
            <person name="Roman M."/>
        </authorList>
    </citation>
    <scope>NUCLEOTIDE SEQUENCE [LARGE SCALE GENOMIC DNA]</scope>
    <source>
        <strain evidence="3 4">BVI</strain>
    </source>
</reference>
<evidence type="ECO:0000256" key="1">
    <source>
        <dbReference type="SAM" id="MobiDB-lite"/>
    </source>
</evidence>
<feature type="region of interest" description="Disordered" evidence="1">
    <location>
        <begin position="51"/>
        <end position="78"/>
    </location>
</feature>
<keyword evidence="2" id="KW-1133">Transmembrane helix</keyword>
<evidence type="ECO:0000313" key="4">
    <source>
        <dbReference type="Proteomes" id="UP000323011"/>
    </source>
</evidence>
<dbReference type="EMBL" id="VLTN01000003">
    <property type="protein sequence ID" value="KAA0156860.1"/>
    <property type="molecule type" value="Genomic_DNA"/>
</dbReference>
<keyword evidence="2" id="KW-0472">Membrane</keyword>
<sequence>MSAFVRARDLAGKAVTGFLILSSVGLLGAAGYGVFSFSVLRKIAQRERQNVSAQPVAEEASSGAAAAPAAASQGDERQ</sequence>
<gene>
    <name evidence="3" type="ORF">FNF29_00969</name>
</gene>
<evidence type="ECO:0000313" key="3">
    <source>
        <dbReference type="EMBL" id="KAA0156860.1"/>
    </source>
</evidence>
<keyword evidence="4" id="KW-1185">Reference proteome</keyword>
<keyword evidence="2" id="KW-0812">Transmembrane</keyword>
<name>A0A5A8CXF3_CAFRO</name>
<accession>A0A5A8CXF3</accession>
<comment type="caution">
    <text evidence="3">The sequence shown here is derived from an EMBL/GenBank/DDBJ whole genome shotgun (WGS) entry which is preliminary data.</text>
</comment>
<dbReference type="Proteomes" id="UP000323011">
    <property type="component" value="Unassembled WGS sequence"/>
</dbReference>
<dbReference type="AlphaFoldDB" id="A0A5A8CXF3"/>
<feature type="transmembrane region" description="Helical" evidence="2">
    <location>
        <begin position="18"/>
        <end position="40"/>
    </location>
</feature>
<protein>
    <submittedName>
        <fullName evidence="3">Uncharacterized protein</fullName>
    </submittedName>
</protein>
<organism evidence="3 4">
    <name type="scientific">Cafeteria roenbergensis</name>
    <name type="common">Marine flagellate</name>
    <dbReference type="NCBI Taxonomy" id="33653"/>
    <lineage>
        <taxon>Eukaryota</taxon>
        <taxon>Sar</taxon>
        <taxon>Stramenopiles</taxon>
        <taxon>Bigyra</taxon>
        <taxon>Opalozoa</taxon>
        <taxon>Bicosoecida</taxon>
        <taxon>Cafeteriaceae</taxon>
        <taxon>Cafeteria</taxon>
    </lineage>
</organism>
<feature type="compositionally biased region" description="Low complexity" evidence="1">
    <location>
        <begin position="57"/>
        <end position="72"/>
    </location>
</feature>